<keyword evidence="2" id="KW-1185">Reference proteome</keyword>
<accession>A0ACB7P810</accession>
<organism evidence="1 2">
    <name type="scientific">Chaetomium tenue</name>
    <dbReference type="NCBI Taxonomy" id="1854479"/>
    <lineage>
        <taxon>Eukaryota</taxon>
        <taxon>Fungi</taxon>
        <taxon>Dikarya</taxon>
        <taxon>Ascomycota</taxon>
        <taxon>Pezizomycotina</taxon>
        <taxon>Sordariomycetes</taxon>
        <taxon>Sordariomycetidae</taxon>
        <taxon>Sordariales</taxon>
        <taxon>Chaetomiaceae</taxon>
        <taxon>Chaetomium</taxon>
    </lineage>
</organism>
<dbReference type="EMBL" id="JAGIZQ010000005">
    <property type="protein sequence ID" value="KAH6628445.1"/>
    <property type="molecule type" value="Genomic_DNA"/>
</dbReference>
<reference evidence="1 2" key="1">
    <citation type="journal article" date="2021" name="Nat. Commun.">
        <title>Genetic determinants of endophytism in the Arabidopsis root mycobiome.</title>
        <authorList>
            <person name="Mesny F."/>
            <person name="Miyauchi S."/>
            <person name="Thiergart T."/>
            <person name="Pickel B."/>
            <person name="Atanasova L."/>
            <person name="Karlsson M."/>
            <person name="Huettel B."/>
            <person name="Barry K.W."/>
            <person name="Haridas S."/>
            <person name="Chen C."/>
            <person name="Bauer D."/>
            <person name="Andreopoulos W."/>
            <person name="Pangilinan J."/>
            <person name="LaButti K."/>
            <person name="Riley R."/>
            <person name="Lipzen A."/>
            <person name="Clum A."/>
            <person name="Drula E."/>
            <person name="Henrissat B."/>
            <person name="Kohler A."/>
            <person name="Grigoriev I.V."/>
            <person name="Martin F.M."/>
            <person name="Hacquard S."/>
        </authorList>
    </citation>
    <scope>NUCLEOTIDE SEQUENCE [LARGE SCALE GENOMIC DNA]</scope>
    <source>
        <strain evidence="1 2">MPI-SDFR-AT-0079</strain>
    </source>
</reference>
<sequence length="268" mass="30597">MPQLDEVSYSREATIAAVREYYRFLTRMYLNECYVAEPPEEGWPEINTEALSGLGKTDEVISLLRHLPYIRASSDWVYEGAPGCRFADWRDIAHTIALGELPAEDFRSTTEGGLPESISPHVVGLTDGGFRNPAFLLDTKLGIIYWDDCDSDVKNNPSREPIIGDEYEDVSDEEIMNWRLDESVAWAIPDFFEILKDQFRQLNYVPISPRKVCYANAIEQMSRAVQGREGVLPTVQAVYRAHGWPDMERYRKQDCLKAVQDLFEGTLS</sequence>
<evidence type="ECO:0000313" key="1">
    <source>
        <dbReference type="EMBL" id="KAH6628445.1"/>
    </source>
</evidence>
<comment type="caution">
    <text evidence="1">The sequence shown here is derived from an EMBL/GenBank/DDBJ whole genome shotgun (WGS) entry which is preliminary data.</text>
</comment>
<gene>
    <name evidence="1" type="ORF">F5144DRAFT_309179</name>
</gene>
<dbReference type="Proteomes" id="UP000724584">
    <property type="component" value="Unassembled WGS sequence"/>
</dbReference>
<protein>
    <submittedName>
        <fullName evidence="1">Uncharacterized protein</fullName>
    </submittedName>
</protein>
<name>A0ACB7P810_9PEZI</name>
<evidence type="ECO:0000313" key="2">
    <source>
        <dbReference type="Proteomes" id="UP000724584"/>
    </source>
</evidence>
<proteinExistence type="predicted"/>